<dbReference type="RefSeq" id="WP_124766461.1">
    <property type="nucleotide sequence ID" value="NZ_JAFBDY010000019.1"/>
</dbReference>
<dbReference type="OrthoDB" id="136763at2"/>
<protein>
    <submittedName>
        <fullName evidence="3">Right-handed parallel beta-helix repeat-containing protein</fullName>
    </submittedName>
</protein>
<dbReference type="InterPro" id="IPR039448">
    <property type="entry name" value="Beta_helix"/>
</dbReference>
<evidence type="ECO:0000259" key="2">
    <source>
        <dbReference type="Pfam" id="PF13229"/>
    </source>
</evidence>
<dbReference type="AlphaFoldDB" id="A0A3N9UAJ3"/>
<organism evidence="3 4">
    <name type="scientific">Lysinibacillus composti</name>
    <dbReference type="NCBI Taxonomy" id="720633"/>
    <lineage>
        <taxon>Bacteria</taxon>
        <taxon>Bacillati</taxon>
        <taxon>Bacillota</taxon>
        <taxon>Bacilli</taxon>
        <taxon>Bacillales</taxon>
        <taxon>Bacillaceae</taxon>
        <taxon>Lysinibacillus</taxon>
    </lineage>
</organism>
<dbReference type="InterPro" id="IPR011050">
    <property type="entry name" value="Pectin_lyase_fold/virulence"/>
</dbReference>
<evidence type="ECO:0000313" key="4">
    <source>
        <dbReference type="Proteomes" id="UP000274033"/>
    </source>
</evidence>
<name>A0A3N9UAJ3_9BACI</name>
<feature type="domain" description="Right handed beta helix" evidence="2">
    <location>
        <begin position="353"/>
        <end position="500"/>
    </location>
</feature>
<keyword evidence="4" id="KW-1185">Reference proteome</keyword>
<comment type="caution">
    <text evidence="3">The sequence shown here is derived from an EMBL/GenBank/DDBJ whole genome shotgun (WGS) entry which is preliminary data.</text>
</comment>
<feature type="domain" description="Right handed beta helix" evidence="2">
    <location>
        <begin position="76"/>
        <end position="177"/>
    </location>
</feature>
<proteinExistence type="predicted"/>
<dbReference type="InterPro" id="IPR051550">
    <property type="entry name" value="SCF-Subunits/Alg-Epimerases"/>
</dbReference>
<dbReference type="EMBL" id="RRCT01000020">
    <property type="protein sequence ID" value="RQW73487.1"/>
    <property type="molecule type" value="Genomic_DNA"/>
</dbReference>
<dbReference type="SUPFAM" id="SSF51126">
    <property type="entry name" value="Pectin lyase-like"/>
    <property type="match status" value="2"/>
</dbReference>
<keyword evidence="1" id="KW-0677">Repeat</keyword>
<sequence length="640" mass="71748">MPVMRLLSMFFTNGKTLKRAMHHLNKSGHIQLSPKIYKESIQFHKSVVISGSKVGETIIEGLLTIPKSVSVKFCNVTISPITHIYVEGEVEFEQCHLDGMDTSVLVTVNGGKITASHCEITDAADRAITLQKQSTGVFHHCKFQNNGKAHIEVDGSEATIEECQFSEARYAYWIKNNGLVHSVKAHLHHQLDAQIYVDHSTFIDQGSLIERGEDHGIYAKKESNITLENTTLRYHKKPQLLVQRSSLVGSHCIVQHGTDVGVSLRDYAEMNFSYSEVSQHENANIQVAKRSRLNLEHCHIYSGKSFGIQVNDKSIVNFYETLLKSHKLAQVFLSGESICSVKNSLVKEGKHVGIYIEKKANCTIVESKITEQSNSALSVIGGQLTVIDSEIMYNFGNAILGMSNSTIEVDGSKMYNNDMAHIALKANVKMNLLNSELYNGKSLILDTRCNVKGVNCKFYESENVQIEITEKSTLTLEQCRIFNGKSYGVKVLKNSNFFFYDGQISHHILTQIVVNDSSAVVRDSELYKGCRNAISVQNHSEVLVQDSFISKHVQSQIWLDLESTIELKGVQLTDGFHSDLYAQNQSEIYVTDSMIRNDKVLYNVRAVNFSKIELSKTIVDNRLGDTFYSENNSFITSSDL</sequence>
<reference evidence="3 4" key="1">
    <citation type="journal article" date="2013" name="J. Microbiol.">
        <title>Lysinibacillus chungkukjangi sp. nov., isolated from Chungkukjang, Korean fermented soybean food.</title>
        <authorList>
            <person name="Kim S.J."/>
            <person name="Jang Y.H."/>
            <person name="Hamada M."/>
            <person name="Ahn J.H."/>
            <person name="Weon H.Y."/>
            <person name="Suzuki K."/>
            <person name="Whang K.S."/>
            <person name="Kwon S.W."/>
        </authorList>
    </citation>
    <scope>NUCLEOTIDE SEQUENCE [LARGE SCALE GENOMIC DNA]</scope>
    <source>
        <strain evidence="3 4">MCCC 1A12701</strain>
    </source>
</reference>
<dbReference type="Pfam" id="PF13229">
    <property type="entry name" value="Beta_helix"/>
    <property type="match status" value="3"/>
</dbReference>
<dbReference type="Gene3D" id="2.160.20.10">
    <property type="entry name" value="Single-stranded right-handed beta-helix, Pectin lyase-like"/>
    <property type="match status" value="3"/>
</dbReference>
<dbReference type="InterPro" id="IPR012334">
    <property type="entry name" value="Pectin_lyas_fold"/>
</dbReference>
<feature type="domain" description="Right handed beta helix" evidence="2">
    <location>
        <begin position="208"/>
        <end position="344"/>
    </location>
</feature>
<evidence type="ECO:0000313" key="3">
    <source>
        <dbReference type="EMBL" id="RQW73487.1"/>
    </source>
</evidence>
<evidence type="ECO:0000256" key="1">
    <source>
        <dbReference type="ARBA" id="ARBA00022737"/>
    </source>
</evidence>
<dbReference type="GO" id="GO:0006511">
    <property type="term" value="P:ubiquitin-dependent protein catabolic process"/>
    <property type="evidence" value="ECO:0007669"/>
    <property type="project" value="TreeGrafter"/>
</dbReference>
<accession>A0A3N9UAJ3</accession>
<dbReference type="PANTHER" id="PTHR22990">
    <property type="entry name" value="F-BOX ONLY PROTEIN"/>
    <property type="match status" value="1"/>
</dbReference>
<dbReference type="PANTHER" id="PTHR22990:SF15">
    <property type="entry name" value="F-BOX ONLY PROTEIN 10"/>
    <property type="match status" value="1"/>
</dbReference>
<dbReference type="Proteomes" id="UP000274033">
    <property type="component" value="Unassembled WGS sequence"/>
</dbReference>
<gene>
    <name evidence="3" type="ORF">EBB45_16590</name>
</gene>